<dbReference type="GeneID" id="20193598"/>
<proteinExistence type="predicted"/>
<organism evidence="1 2">
    <name type="scientific">Phytophthora nicotianae (strain INRA-310)</name>
    <name type="common">Phytophthora parasitica</name>
    <dbReference type="NCBI Taxonomy" id="761204"/>
    <lineage>
        <taxon>Eukaryota</taxon>
        <taxon>Sar</taxon>
        <taxon>Stramenopiles</taxon>
        <taxon>Oomycota</taxon>
        <taxon>Peronosporomycetes</taxon>
        <taxon>Peronosporales</taxon>
        <taxon>Peronosporaceae</taxon>
        <taxon>Phytophthora</taxon>
    </lineage>
</organism>
<dbReference type="AlphaFoldDB" id="W2P951"/>
<evidence type="ECO:0000313" key="1">
    <source>
        <dbReference type="EMBL" id="ETM97341.1"/>
    </source>
</evidence>
<reference evidence="1 2" key="2">
    <citation type="submission" date="2013-11" db="EMBL/GenBank/DDBJ databases">
        <title>The Genome Sequence of Phytophthora parasitica INRA-310.</title>
        <authorList>
            <consortium name="The Broad Institute Genomics Platform"/>
            <person name="Russ C."/>
            <person name="Tyler B."/>
            <person name="Panabieres F."/>
            <person name="Shan W."/>
            <person name="Tripathy S."/>
            <person name="Grunwald N."/>
            <person name="Machado M."/>
            <person name="Johnson C.S."/>
            <person name="Arredondo F."/>
            <person name="Hong C."/>
            <person name="Coffey M."/>
            <person name="Young S.K."/>
            <person name="Zeng Q."/>
            <person name="Gargeya S."/>
            <person name="Fitzgerald M."/>
            <person name="Abouelleil A."/>
            <person name="Alvarado L."/>
            <person name="Chapman S.B."/>
            <person name="Gainer-Dewar J."/>
            <person name="Goldberg J."/>
            <person name="Griggs A."/>
            <person name="Gujja S."/>
            <person name="Hansen M."/>
            <person name="Howarth C."/>
            <person name="Imamovic A."/>
            <person name="Ireland A."/>
            <person name="Larimer J."/>
            <person name="McCowan C."/>
            <person name="Murphy C."/>
            <person name="Pearson M."/>
            <person name="Poon T.W."/>
            <person name="Priest M."/>
            <person name="Roberts A."/>
            <person name="Saif S."/>
            <person name="Shea T."/>
            <person name="Sykes S."/>
            <person name="Wortman J."/>
            <person name="Nusbaum C."/>
            <person name="Birren B."/>
        </authorList>
    </citation>
    <scope>NUCLEOTIDE SEQUENCE [LARGE SCALE GENOMIC DNA]</scope>
    <source>
        <strain evidence="1 2">INRA-310</strain>
    </source>
</reference>
<reference evidence="2" key="1">
    <citation type="submission" date="2011-12" db="EMBL/GenBank/DDBJ databases">
        <authorList>
            <consortium name="The Broad Institute Genome Sequencing Platform"/>
            <person name="Russ C."/>
            <person name="Tyler B."/>
            <person name="Panabieres F."/>
            <person name="Shan W."/>
            <person name="Tripathy S."/>
            <person name="Grunwald N."/>
            <person name="Machado M."/>
            <person name="Young S.K."/>
            <person name="Zeng Q."/>
            <person name="Gargeya S."/>
            <person name="Fitzgerald M."/>
            <person name="Haas B."/>
            <person name="Abouelleil A."/>
            <person name="Alvarado L."/>
            <person name="Arachchi H.M."/>
            <person name="Berlin A."/>
            <person name="Chapman S.B."/>
            <person name="Gearin G."/>
            <person name="Goldberg J."/>
            <person name="Griggs A."/>
            <person name="Gujja S."/>
            <person name="Hansen M."/>
            <person name="Heiman D."/>
            <person name="Howarth C."/>
            <person name="Larimer J."/>
            <person name="Lui A."/>
            <person name="MacDonald P.J.P."/>
            <person name="McCowen C."/>
            <person name="Montmayeur A."/>
            <person name="Murphy C."/>
            <person name="Neiman D."/>
            <person name="Pearson M."/>
            <person name="Priest M."/>
            <person name="Roberts A."/>
            <person name="Saif S."/>
            <person name="Shea T."/>
            <person name="Sisk P."/>
            <person name="Stolte C."/>
            <person name="Sykes S."/>
            <person name="Wortman J."/>
            <person name="Nusbaum C."/>
            <person name="Birren B."/>
        </authorList>
    </citation>
    <scope>NUCLEOTIDE SEQUENCE [LARGE SCALE GENOMIC DNA]</scope>
    <source>
        <strain evidence="2">INRA-310</strain>
    </source>
</reference>
<protein>
    <submittedName>
        <fullName evidence="1">Uncharacterized protein</fullName>
    </submittedName>
</protein>
<dbReference type="VEuPathDB" id="FungiDB:PPTG_24999"/>
<accession>W2P951</accession>
<gene>
    <name evidence="1" type="ORF">PPTG_24999</name>
</gene>
<name>W2P951_PHYN3</name>
<evidence type="ECO:0000313" key="2">
    <source>
        <dbReference type="Proteomes" id="UP000018817"/>
    </source>
</evidence>
<dbReference type="Proteomes" id="UP000018817">
    <property type="component" value="Unassembled WGS sequence"/>
</dbReference>
<sequence>MGYSLQIVSEMKSSATMNRDSKILMKLALRTLLGHYGCPVTDGKLVKILPDHVDEVDQRDLRLELKLHLGGLSDEPLSRRGVTGVRLRK</sequence>
<dbReference type="EMBL" id="KI670067">
    <property type="protein sequence ID" value="ETM97341.1"/>
    <property type="molecule type" value="Genomic_DNA"/>
</dbReference>
<dbReference type="RefSeq" id="XP_008917361.1">
    <property type="nucleotide sequence ID" value="XM_008919113.1"/>
</dbReference>